<organism evidence="1 2">
    <name type="scientific">Araneus ventricosus</name>
    <name type="common">Orbweaver spider</name>
    <name type="synonym">Epeira ventricosa</name>
    <dbReference type="NCBI Taxonomy" id="182803"/>
    <lineage>
        <taxon>Eukaryota</taxon>
        <taxon>Metazoa</taxon>
        <taxon>Ecdysozoa</taxon>
        <taxon>Arthropoda</taxon>
        <taxon>Chelicerata</taxon>
        <taxon>Arachnida</taxon>
        <taxon>Araneae</taxon>
        <taxon>Araneomorphae</taxon>
        <taxon>Entelegynae</taxon>
        <taxon>Araneoidea</taxon>
        <taxon>Araneidae</taxon>
        <taxon>Araneus</taxon>
    </lineage>
</organism>
<evidence type="ECO:0000313" key="2">
    <source>
        <dbReference type="Proteomes" id="UP000499080"/>
    </source>
</evidence>
<dbReference type="AlphaFoldDB" id="A0A4Y2TEN7"/>
<dbReference type="Proteomes" id="UP000499080">
    <property type="component" value="Unassembled WGS sequence"/>
</dbReference>
<accession>A0A4Y2TEN7</accession>
<reference evidence="1 2" key="1">
    <citation type="journal article" date="2019" name="Sci. Rep.">
        <title>Orb-weaving spider Araneus ventricosus genome elucidates the spidroin gene catalogue.</title>
        <authorList>
            <person name="Kono N."/>
            <person name="Nakamura H."/>
            <person name="Ohtoshi R."/>
            <person name="Moran D.A.P."/>
            <person name="Shinohara A."/>
            <person name="Yoshida Y."/>
            <person name="Fujiwara M."/>
            <person name="Mori M."/>
            <person name="Tomita M."/>
            <person name="Arakawa K."/>
        </authorList>
    </citation>
    <scope>NUCLEOTIDE SEQUENCE [LARGE SCALE GENOMIC DNA]</scope>
</reference>
<dbReference type="OrthoDB" id="6753017at2759"/>
<evidence type="ECO:0000313" key="1">
    <source>
        <dbReference type="EMBL" id="GBN99072.1"/>
    </source>
</evidence>
<dbReference type="EMBL" id="BGPR01028122">
    <property type="protein sequence ID" value="GBN99072.1"/>
    <property type="molecule type" value="Genomic_DNA"/>
</dbReference>
<keyword evidence="2" id="KW-1185">Reference proteome</keyword>
<sequence>MKPGILQSGVMKKNELERIVRTAGTILLEDMQLMAYDTTVFPPSDNLYSYAEEMVPHTLKAPILFQEKRGEKSEKEVETYCSYYHLNH</sequence>
<protein>
    <submittedName>
        <fullName evidence="1">Uncharacterized protein</fullName>
    </submittedName>
</protein>
<comment type="caution">
    <text evidence="1">The sequence shown here is derived from an EMBL/GenBank/DDBJ whole genome shotgun (WGS) entry which is preliminary data.</text>
</comment>
<proteinExistence type="predicted"/>
<name>A0A4Y2TEN7_ARAVE</name>
<gene>
    <name evidence="1" type="ORF">AVEN_222005_1</name>
</gene>